<protein>
    <recommendedName>
        <fullName evidence="3">Lipoprotein</fullName>
    </recommendedName>
</protein>
<organism evidence="1 2">
    <name type="scientific">Actinoplanes couchii</name>
    <dbReference type="NCBI Taxonomy" id="403638"/>
    <lineage>
        <taxon>Bacteria</taxon>
        <taxon>Bacillati</taxon>
        <taxon>Actinomycetota</taxon>
        <taxon>Actinomycetes</taxon>
        <taxon>Micromonosporales</taxon>
        <taxon>Micromonosporaceae</taxon>
        <taxon>Actinoplanes</taxon>
    </lineage>
</organism>
<dbReference type="Proteomes" id="UP000612282">
    <property type="component" value="Unassembled WGS sequence"/>
</dbReference>
<keyword evidence="2" id="KW-1185">Reference proteome</keyword>
<comment type="caution">
    <text evidence="1">The sequence shown here is derived from an EMBL/GenBank/DDBJ whole genome shotgun (WGS) entry which is preliminary data.</text>
</comment>
<dbReference type="EMBL" id="BOMG01000048">
    <property type="protein sequence ID" value="GID55336.1"/>
    <property type="molecule type" value="Genomic_DNA"/>
</dbReference>
<evidence type="ECO:0008006" key="3">
    <source>
        <dbReference type="Google" id="ProtNLM"/>
    </source>
</evidence>
<gene>
    <name evidence="1" type="ORF">Aco03nite_037400</name>
</gene>
<evidence type="ECO:0000313" key="1">
    <source>
        <dbReference type="EMBL" id="GID55336.1"/>
    </source>
</evidence>
<evidence type="ECO:0000313" key="2">
    <source>
        <dbReference type="Proteomes" id="UP000612282"/>
    </source>
</evidence>
<sequence>MMPLFGLAGLTGVLKGDAMHRERVVRLLLAGALVMTAAACGEGDGFRADGAGPTGDWRTVGCEFSRPAQYTTSGRHRMLVTPPGLAAVMERIDRGGRERFADSFAGLEVDQEKVRAVIYRVPSGDFDDFVRASAGDECVVVRDAAHPLSELTTWHERVVADLAFWSAQGLHITTVGGRHDGSGVEVGTRDLEPTRRALLGRYGEHAPLIFVAEGPFRPLAPRTGD</sequence>
<name>A0ABQ3XA31_9ACTN</name>
<reference evidence="1 2" key="1">
    <citation type="submission" date="2021-01" db="EMBL/GenBank/DDBJ databases">
        <title>Whole genome shotgun sequence of Actinoplanes couchii NBRC 106145.</title>
        <authorList>
            <person name="Komaki H."/>
            <person name="Tamura T."/>
        </authorList>
    </citation>
    <scope>NUCLEOTIDE SEQUENCE [LARGE SCALE GENOMIC DNA]</scope>
    <source>
        <strain evidence="1 2">NBRC 106145</strain>
    </source>
</reference>
<accession>A0ABQ3XA31</accession>
<proteinExistence type="predicted"/>